<evidence type="ECO:0000313" key="20">
    <source>
        <dbReference type="Proteomes" id="UP000034894"/>
    </source>
</evidence>
<dbReference type="PATRIC" id="fig|1618443.3.peg.753"/>
<evidence type="ECO:0000256" key="8">
    <source>
        <dbReference type="ARBA" id="ARBA00022801"/>
    </source>
</evidence>
<dbReference type="PANTHER" id="PTHR22993">
    <property type="entry name" value="FORMAMIDOPYRIMIDINE-DNA GLYCOSYLASE"/>
    <property type="match status" value="1"/>
</dbReference>
<dbReference type="PROSITE" id="PS51068">
    <property type="entry name" value="FPG_CAT"/>
    <property type="match status" value="1"/>
</dbReference>
<keyword evidence="8 19" id="KW-0378">Hydrolase</keyword>
<evidence type="ECO:0000256" key="16">
    <source>
        <dbReference type="PROSITE-ProRule" id="PRU00391"/>
    </source>
</evidence>
<protein>
    <submittedName>
        <fullName evidence="19">Formamidopyrimidine-DNA glycosylase, formamidopyrimidine-DNA glycosylase</fullName>
        <ecNumber evidence="19">3.2.2.23</ecNumber>
    </submittedName>
</protein>
<keyword evidence="6" id="KW-0227">DNA damage</keyword>
<dbReference type="SUPFAM" id="SSF81624">
    <property type="entry name" value="N-terminal domain of MutM-like DNA repair proteins"/>
    <property type="match status" value="1"/>
</dbReference>
<keyword evidence="13" id="KW-0511">Multifunctional enzyme</keyword>
<keyword evidence="14 19" id="KW-0326">Glycosidase</keyword>
<feature type="domain" description="FPG-type" evidence="17">
    <location>
        <begin position="232"/>
        <end position="267"/>
    </location>
</feature>
<evidence type="ECO:0000256" key="15">
    <source>
        <dbReference type="ARBA" id="ARBA00044632"/>
    </source>
</evidence>
<comment type="subunit">
    <text evidence="4">Monomer.</text>
</comment>
<dbReference type="SMART" id="SM01232">
    <property type="entry name" value="H2TH"/>
    <property type="match status" value="1"/>
</dbReference>
<comment type="similarity">
    <text evidence="3">Belongs to the FPG family.</text>
</comment>
<dbReference type="InterPro" id="IPR015887">
    <property type="entry name" value="DNA_glyclase_Znf_dom_DNA_BS"/>
</dbReference>
<evidence type="ECO:0000313" key="19">
    <source>
        <dbReference type="EMBL" id="KKS97954.1"/>
    </source>
</evidence>
<evidence type="ECO:0000256" key="14">
    <source>
        <dbReference type="ARBA" id="ARBA00023295"/>
    </source>
</evidence>
<dbReference type="Gene3D" id="1.10.8.50">
    <property type="match status" value="1"/>
</dbReference>
<name>A0A0G1DJV1_9BACT</name>
<dbReference type="NCBIfam" id="TIGR00577">
    <property type="entry name" value="fpg"/>
    <property type="match status" value="1"/>
</dbReference>
<evidence type="ECO:0000256" key="1">
    <source>
        <dbReference type="ARBA" id="ARBA00001668"/>
    </source>
</evidence>
<dbReference type="FunFam" id="1.10.8.50:FF:000003">
    <property type="entry name" value="Formamidopyrimidine-DNA glycosylase"/>
    <property type="match status" value="1"/>
</dbReference>
<dbReference type="InterPro" id="IPR010979">
    <property type="entry name" value="Ribosomal_uS13-like_H2TH"/>
</dbReference>
<dbReference type="EC" id="3.2.2.23" evidence="19"/>
<evidence type="ECO:0000256" key="6">
    <source>
        <dbReference type="ARBA" id="ARBA00022763"/>
    </source>
</evidence>
<evidence type="ECO:0000256" key="10">
    <source>
        <dbReference type="ARBA" id="ARBA00023125"/>
    </source>
</evidence>
<evidence type="ECO:0000256" key="11">
    <source>
        <dbReference type="ARBA" id="ARBA00023204"/>
    </source>
</evidence>
<keyword evidence="9" id="KW-0862">Zinc</keyword>
<dbReference type="SUPFAM" id="SSF57716">
    <property type="entry name" value="Glucocorticoid receptor-like (DNA-binding domain)"/>
    <property type="match status" value="1"/>
</dbReference>
<dbReference type="Gene3D" id="3.20.190.10">
    <property type="entry name" value="MutM-like, N-terminal"/>
    <property type="match status" value="1"/>
</dbReference>
<dbReference type="InterPro" id="IPR035937">
    <property type="entry name" value="FPG_N"/>
</dbReference>
<dbReference type="GO" id="GO:0034039">
    <property type="term" value="F:8-oxo-7,8-dihydroguanine DNA N-glycosylase activity"/>
    <property type="evidence" value="ECO:0007669"/>
    <property type="project" value="TreeGrafter"/>
</dbReference>
<dbReference type="SUPFAM" id="SSF46946">
    <property type="entry name" value="S13-like H2TH domain"/>
    <property type="match status" value="1"/>
</dbReference>
<keyword evidence="7 16" id="KW-0863">Zinc-finger</keyword>
<evidence type="ECO:0000256" key="12">
    <source>
        <dbReference type="ARBA" id="ARBA00023239"/>
    </source>
</evidence>
<evidence type="ECO:0000256" key="5">
    <source>
        <dbReference type="ARBA" id="ARBA00022723"/>
    </source>
</evidence>
<evidence type="ECO:0000256" key="7">
    <source>
        <dbReference type="ARBA" id="ARBA00022771"/>
    </source>
</evidence>
<evidence type="ECO:0000256" key="2">
    <source>
        <dbReference type="ARBA" id="ARBA00001947"/>
    </source>
</evidence>
<dbReference type="CDD" id="cd08966">
    <property type="entry name" value="EcFpg-like_N"/>
    <property type="match status" value="1"/>
</dbReference>
<sequence>MPELPEVETIRLQLKQFISGLFISKITIYKEKSFQGNPKQMEGATIKDLKRFAKVLIFETDKGNSLAVHLKMTGQLIYKKQQDKSSLPDKHTRVFFQFKDGSRLFFNDVRRFGWMRIIKNIKEITYNFGPDPFKLTAAEFEIILSKSAKPIKLLLMDQEKIAGIGNIYANEALFTAKINPRTKANKLSKKKADKILAAVKDVLGKGIKFGGASDNNYLNAYGEKGEMQDHFMVYGRKDENCLNDCHGRIKRIILGGRGTFFCPECQK</sequence>
<keyword evidence="10" id="KW-0238">DNA-binding</keyword>
<dbReference type="PROSITE" id="PS51066">
    <property type="entry name" value="ZF_FPG_2"/>
    <property type="match status" value="1"/>
</dbReference>
<evidence type="ECO:0000256" key="13">
    <source>
        <dbReference type="ARBA" id="ARBA00023268"/>
    </source>
</evidence>
<comment type="cofactor">
    <cofactor evidence="2">
        <name>Zn(2+)</name>
        <dbReference type="ChEBI" id="CHEBI:29105"/>
    </cofactor>
</comment>
<evidence type="ECO:0000259" key="17">
    <source>
        <dbReference type="PROSITE" id="PS51066"/>
    </source>
</evidence>
<evidence type="ECO:0000256" key="4">
    <source>
        <dbReference type="ARBA" id="ARBA00011245"/>
    </source>
</evidence>
<accession>A0A0G1DJV1</accession>
<dbReference type="Proteomes" id="UP000034894">
    <property type="component" value="Unassembled WGS sequence"/>
</dbReference>
<reference evidence="19 20" key="1">
    <citation type="journal article" date="2015" name="Nature">
        <title>rRNA introns, odd ribosomes, and small enigmatic genomes across a large radiation of phyla.</title>
        <authorList>
            <person name="Brown C.T."/>
            <person name="Hug L.A."/>
            <person name="Thomas B.C."/>
            <person name="Sharon I."/>
            <person name="Castelle C.J."/>
            <person name="Singh A."/>
            <person name="Wilkins M.J."/>
            <person name="Williams K.H."/>
            <person name="Banfield J.F."/>
        </authorList>
    </citation>
    <scope>NUCLEOTIDE SEQUENCE [LARGE SCALE GENOMIC DNA]</scope>
</reference>
<dbReference type="STRING" id="1618443.UV73_C0004G0096"/>
<keyword evidence="12" id="KW-0456">Lyase</keyword>
<feature type="domain" description="Formamidopyrimidine-DNA glycosylase catalytic" evidence="18">
    <location>
        <begin position="2"/>
        <end position="113"/>
    </location>
</feature>
<keyword evidence="5" id="KW-0479">Metal-binding</keyword>
<dbReference type="InterPro" id="IPR020629">
    <property type="entry name" value="FPG_Glyclase"/>
</dbReference>
<dbReference type="GO" id="GO:0003684">
    <property type="term" value="F:damaged DNA binding"/>
    <property type="evidence" value="ECO:0007669"/>
    <property type="project" value="InterPro"/>
</dbReference>
<dbReference type="PANTHER" id="PTHR22993:SF9">
    <property type="entry name" value="FORMAMIDOPYRIMIDINE-DNA GLYCOSYLASE"/>
    <property type="match status" value="1"/>
</dbReference>
<dbReference type="GO" id="GO:0008270">
    <property type="term" value="F:zinc ion binding"/>
    <property type="evidence" value="ECO:0007669"/>
    <property type="project" value="UniProtKB-KW"/>
</dbReference>
<dbReference type="InterPro" id="IPR000214">
    <property type="entry name" value="Znf_DNA_glyclase/AP_lyase"/>
</dbReference>
<dbReference type="InterPro" id="IPR015886">
    <property type="entry name" value="H2TH_FPG"/>
</dbReference>
<comment type="catalytic activity">
    <reaction evidence="15">
        <text>2'-deoxyribonucleotide-(2'-deoxyribose 5'-phosphate)-2'-deoxyribonucleotide-DNA = a 3'-end 2'-deoxyribonucleotide-(2,3-dehydro-2,3-deoxyribose 5'-phosphate)-DNA + a 5'-end 5'-phospho-2'-deoxyribonucleoside-DNA + H(+)</text>
        <dbReference type="Rhea" id="RHEA:66592"/>
        <dbReference type="Rhea" id="RHEA-COMP:13180"/>
        <dbReference type="Rhea" id="RHEA-COMP:16897"/>
        <dbReference type="Rhea" id="RHEA-COMP:17067"/>
        <dbReference type="ChEBI" id="CHEBI:15378"/>
        <dbReference type="ChEBI" id="CHEBI:136412"/>
        <dbReference type="ChEBI" id="CHEBI:157695"/>
        <dbReference type="ChEBI" id="CHEBI:167181"/>
        <dbReference type="EC" id="4.2.99.18"/>
    </reaction>
</comment>
<evidence type="ECO:0000256" key="9">
    <source>
        <dbReference type="ARBA" id="ARBA00022833"/>
    </source>
</evidence>
<dbReference type="Pfam" id="PF06831">
    <property type="entry name" value="H2TH"/>
    <property type="match status" value="1"/>
</dbReference>
<dbReference type="InterPro" id="IPR012319">
    <property type="entry name" value="FPG_cat"/>
</dbReference>
<comment type="catalytic activity">
    <reaction evidence="1">
        <text>Hydrolysis of DNA containing ring-opened 7-methylguanine residues, releasing 2,6-diamino-4-hydroxy-5-(N-methyl)formamidopyrimidine.</text>
        <dbReference type="EC" id="3.2.2.23"/>
    </reaction>
</comment>
<dbReference type="AlphaFoldDB" id="A0A0G1DJV1"/>
<evidence type="ECO:0000256" key="3">
    <source>
        <dbReference type="ARBA" id="ARBA00009409"/>
    </source>
</evidence>
<organism evidence="19 20">
    <name type="scientific">Candidatus Gottesmanbacteria bacterium GW2011_GWA2_43_14</name>
    <dbReference type="NCBI Taxonomy" id="1618443"/>
    <lineage>
        <taxon>Bacteria</taxon>
        <taxon>Candidatus Gottesmaniibacteriota</taxon>
    </lineage>
</organism>
<evidence type="ECO:0000259" key="18">
    <source>
        <dbReference type="PROSITE" id="PS51068"/>
    </source>
</evidence>
<dbReference type="EMBL" id="LCFP01000004">
    <property type="protein sequence ID" value="KKS97954.1"/>
    <property type="molecule type" value="Genomic_DNA"/>
</dbReference>
<gene>
    <name evidence="19" type="primary">mutM</name>
    <name evidence="19" type="ORF">UV73_C0004G0096</name>
</gene>
<proteinExistence type="inferred from homology"/>
<keyword evidence="11" id="KW-0234">DNA repair</keyword>
<dbReference type="Pfam" id="PF01149">
    <property type="entry name" value="Fapy_DNA_glyco"/>
    <property type="match status" value="1"/>
</dbReference>
<dbReference type="NCBIfam" id="NF002211">
    <property type="entry name" value="PRK01103.1"/>
    <property type="match status" value="1"/>
</dbReference>
<dbReference type="PROSITE" id="PS01242">
    <property type="entry name" value="ZF_FPG_1"/>
    <property type="match status" value="1"/>
</dbReference>
<dbReference type="SMART" id="SM00898">
    <property type="entry name" value="Fapy_DNA_glyco"/>
    <property type="match status" value="1"/>
</dbReference>
<dbReference type="GO" id="GO:0006284">
    <property type="term" value="P:base-excision repair"/>
    <property type="evidence" value="ECO:0007669"/>
    <property type="project" value="InterPro"/>
</dbReference>
<comment type="caution">
    <text evidence="19">The sequence shown here is derived from an EMBL/GenBank/DDBJ whole genome shotgun (WGS) entry which is preliminary data.</text>
</comment>
<dbReference type="GO" id="GO:0140078">
    <property type="term" value="F:class I DNA-(apurinic or apyrimidinic site) endonuclease activity"/>
    <property type="evidence" value="ECO:0007669"/>
    <property type="project" value="UniProtKB-EC"/>
</dbReference>